<dbReference type="PROSITE" id="PS50975">
    <property type="entry name" value="ATP_GRASP"/>
    <property type="match status" value="1"/>
</dbReference>
<evidence type="ECO:0000313" key="4">
    <source>
        <dbReference type="Proteomes" id="UP000176854"/>
    </source>
</evidence>
<organism evidence="3 4">
    <name type="scientific">Candidatus Gottesmanbacteria bacterium RBG_16_43_7</name>
    <dbReference type="NCBI Taxonomy" id="1798373"/>
    <lineage>
        <taxon>Bacteria</taxon>
        <taxon>Candidatus Gottesmaniibacteriota</taxon>
    </lineage>
</organism>
<name>A0A1F5ZC90_9BACT</name>
<dbReference type="SUPFAM" id="SSF56059">
    <property type="entry name" value="Glutathione synthetase ATP-binding domain-like"/>
    <property type="match status" value="1"/>
</dbReference>
<dbReference type="InterPro" id="IPR011761">
    <property type="entry name" value="ATP-grasp"/>
</dbReference>
<feature type="domain" description="ATP-grasp" evidence="2">
    <location>
        <begin position="110"/>
        <end position="283"/>
    </location>
</feature>
<accession>A0A1F5ZC90</accession>
<keyword evidence="1" id="KW-0547">Nucleotide-binding</keyword>
<sequence length="433" mass="48825">MEKNLFRVLVFPSCNEPGLEIIHALTKSNKVVLFGGSSGDTAIDPSKNILRYHLKIPSLYDRKFRGKFIEILKRHKINYVFPTVDALVAEFSTWKVKGVTFLVTDTISAKLAMSKSALYKRLAGIIPVPQLYSDRKEISYPAFAKFDGFAGAKGAFVVRNAVDLAKAERDKMIVCQYLEGDEYTVDAVSDLGGKLLFHNARKRSKIGRSIALGTKSVKRRDISKYMHKIARELKIRGPWFAQFKSDGKGQLILLEVNCRMGGSSTLTRLSGVNIPLLSLFLFAKYDVQVAKVSQALEINRALTNYTDPLKLKAVFWDLDDTLIRKDGKTDPDSIACLYDLYNRGTRQILISRKPDVRALSVKYKLPPIFRDIQCSSDKVKTIRNYLRQNNLPAPAVAVINDSNIENRALQKAFPKMLIVTPECLERLGREKIK</sequence>
<protein>
    <recommendedName>
        <fullName evidence="2">ATP-grasp domain-containing protein</fullName>
    </recommendedName>
</protein>
<gene>
    <name evidence="3" type="ORF">A2154_00030</name>
</gene>
<dbReference type="InterPro" id="IPR036412">
    <property type="entry name" value="HAD-like_sf"/>
</dbReference>
<dbReference type="SUPFAM" id="SSF56784">
    <property type="entry name" value="HAD-like"/>
    <property type="match status" value="1"/>
</dbReference>
<proteinExistence type="predicted"/>
<dbReference type="EMBL" id="MFJC01000016">
    <property type="protein sequence ID" value="OGG09737.1"/>
    <property type="molecule type" value="Genomic_DNA"/>
</dbReference>
<dbReference type="GO" id="GO:0005524">
    <property type="term" value="F:ATP binding"/>
    <property type="evidence" value="ECO:0007669"/>
    <property type="project" value="UniProtKB-UniRule"/>
</dbReference>
<evidence type="ECO:0000259" key="2">
    <source>
        <dbReference type="PROSITE" id="PS50975"/>
    </source>
</evidence>
<dbReference type="Proteomes" id="UP000176854">
    <property type="component" value="Unassembled WGS sequence"/>
</dbReference>
<keyword evidence="1" id="KW-0067">ATP-binding</keyword>
<dbReference type="AlphaFoldDB" id="A0A1F5ZC90"/>
<dbReference type="Gene3D" id="3.40.50.20">
    <property type="match status" value="1"/>
</dbReference>
<comment type="caution">
    <text evidence="3">The sequence shown here is derived from an EMBL/GenBank/DDBJ whole genome shotgun (WGS) entry which is preliminary data.</text>
</comment>
<dbReference type="Gene3D" id="3.30.470.20">
    <property type="entry name" value="ATP-grasp fold, B domain"/>
    <property type="match status" value="1"/>
</dbReference>
<dbReference type="STRING" id="1798373.A2154_00030"/>
<reference evidence="3 4" key="1">
    <citation type="journal article" date="2016" name="Nat. Commun.">
        <title>Thousands of microbial genomes shed light on interconnected biogeochemical processes in an aquifer system.</title>
        <authorList>
            <person name="Anantharaman K."/>
            <person name="Brown C.T."/>
            <person name="Hug L.A."/>
            <person name="Sharon I."/>
            <person name="Castelle C.J."/>
            <person name="Probst A.J."/>
            <person name="Thomas B.C."/>
            <person name="Singh A."/>
            <person name="Wilkins M.J."/>
            <person name="Karaoz U."/>
            <person name="Brodie E.L."/>
            <person name="Williams K.H."/>
            <person name="Hubbard S.S."/>
            <person name="Banfield J.F."/>
        </authorList>
    </citation>
    <scope>NUCLEOTIDE SEQUENCE [LARGE SCALE GENOMIC DNA]</scope>
</reference>
<evidence type="ECO:0000256" key="1">
    <source>
        <dbReference type="PROSITE-ProRule" id="PRU00409"/>
    </source>
</evidence>
<dbReference type="Pfam" id="PF15632">
    <property type="entry name" value="ATPgrasp_Ter"/>
    <property type="match status" value="1"/>
</dbReference>
<dbReference type="GO" id="GO:0046872">
    <property type="term" value="F:metal ion binding"/>
    <property type="evidence" value="ECO:0007669"/>
    <property type="project" value="InterPro"/>
</dbReference>
<evidence type="ECO:0000313" key="3">
    <source>
        <dbReference type="EMBL" id="OGG09737.1"/>
    </source>
</evidence>